<organism evidence="1 2">
    <name type="scientific">Natronospira bacteriovora</name>
    <dbReference type="NCBI Taxonomy" id="3069753"/>
    <lineage>
        <taxon>Bacteria</taxon>
        <taxon>Pseudomonadati</taxon>
        <taxon>Pseudomonadota</taxon>
        <taxon>Gammaproteobacteria</taxon>
        <taxon>Natronospirales</taxon>
        <taxon>Natronospiraceae</taxon>
        <taxon>Natronospira</taxon>
    </lineage>
</organism>
<keyword evidence="2" id="KW-1185">Reference proteome</keyword>
<name>A0ABU0W529_9GAMM</name>
<proteinExistence type="predicted"/>
<dbReference type="RefSeq" id="WP_306727554.1">
    <property type="nucleotide sequence ID" value="NZ_JAVDDT010000002.1"/>
</dbReference>
<dbReference type="EMBL" id="JAVDDT010000002">
    <property type="protein sequence ID" value="MDQ2069059.1"/>
    <property type="molecule type" value="Genomic_DNA"/>
</dbReference>
<sequence>MLDKNFMHEIQSRWPDPAEAAVALAFAQGEISKAMIAAGVADRESAKLALRSLSHTAQLVAGVGGDLTEH</sequence>
<gene>
    <name evidence="1" type="ORF">RBH19_04135</name>
</gene>
<reference evidence="1 2" key="1">
    <citation type="submission" date="2023-08" db="EMBL/GenBank/DDBJ databases">
        <title>Whole-genome sequencing of halo(alkali)philic microorganisms from hypersaline lakes.</title>
        <authorList>
            <person name="Sorokin D.Y."/>
            <person name="Abbas B."/>
            <person name="Merkel A.Y."/>
        </authorList>
    </citation>
    <scope>NUCLEOTIDE SEQUENCE [LARGE SCALE GENOMIC DNA]</scope>
    <source>
        <strain evidence="1 2">AB-CW4</strain>
    </source>
</reference>
<evidence type="ECO:0000313" key="2">
    <source>
        <dbReference type="Proteomes" id="UP001239019"/>
    </source>
</evidence>
<accession>A0ABU0W529</accession>
<dbReference type="Proteomes" id="UP001239019">
    <property type="component" value="Unassembled WGS sequence"/>
</dbReference>
<evidence type="ECO:0008006" key="3">
    <source>
        <dbReference type="Google" id="ProtNLM"/>
    </source>
</evidence>
<protein>
    <recommendedName>
        <fullName evidence="3">Transcriptional regulator</fullName>
    </recommendedName>
</protein>
<evidence type="ECO:0000313" key="1">
    <source>
        <dbReference type="EMBL" id="MDQ2069059.1"/>
    </source>
</evidence>
<comment type="caution">
    <text evidence="1">The sequence shown here is derived from an EMBL/GenBank/DDBJ whole genome shotgun (WGS) entry which is preliminary data.</text>
</comment>